<accession>A0A5B7SXT7</accession>
<gene>
    <name evidence="2" type="ORF">FGM00_18995</name>
</gene>
<name>A0A5B7SXT7_9FLAO</name>
<dbReference type="RefSeq" id="WP_138854435.1">
    <property type="nucleotide sequence ID" value="NZ_CP040710.1"/>
</dbReference>
<dbReference type="KEGG" id="asag:FGM00_18995"/>
<dbReference type="Proteomes" id="UP000310017">
    <property type="component" value="Chromosome"/>
</dbReference>
<sequence length="237" mass="27477">MDNKFGKRLSILLLPIYVIIILLSSLEYNNSNYLKVERDSSEFYSANNHYENLSEKEDTFISVAAIPSKVIETDYLKVFLLYSEEMEDFIFEMDEKLKPKEDKRTFYSKFFSEFKRGMDIASGKKEANDIANYLKITNQLYHLKIDSTDFESNFVVATNSKERIGFETYLNIKDLEAGKKVLIIEGPVKSDSFEPESETTTKILVTIPFWYFPQNISPILLSKKIEMDTAVNKQALP</sequence>
<evidence type="ECO:0000256" key="1">
    <source>
        <dbReference type="SAM" id="Phobius"/>
    </source>
</evidence>
<organism evidence="2 3">
    <name type="scientific">Aggregatimonas sangjinii</name>
    <dbReference type="NCBI Taxonomy" id="2583587"/>
    <lineage>
        <taxon>Bacteria</taxon>
        <taxon>Pseudomonadati</taxon>
        <taxon>Bacteroidota</taxon>
        <taxon>Flavobacteriia</taxon>
        <taxon>Flavobacteriales</taxon>
        <taxon>Flavobacteriaceae</taxon>
        <taxon>Aggregatimonas</taxon>
    </lineage>
</organism>
<dbReference type="OrthoDB" id="1491387at2"/>
<keyword evidence="1" id="KW-0472">Membrane</keyword>
<proteinExistence type="predicted"/>
<keyword evidence="1" id="KW-1133">Transmembrane helix</keyword>
<dbReference type="AlphaFoldDB" id="A0A5B7SXT7"/>
<evidence type="ECO:0000313" key="3">
    <source>
        <dbReference type="Proteomes" id="UP000310017"/>
    </source>
</evidence>
<dbReference type="EMBL" id="CP040710">
    <property type="protein sequence ID" value="QCX02099.1"/>
    <property type="molecule type" value="Genomic_DNA"/>
</dbReference>
<evidence type="ECO:0000313" key="2">
    <source>
        <dbReference type="EMBL" id="QCX02099.1"/>
    </source>
</evidence>
<protein>
    <submittedName>
        <fullName evidence="2">Uncharacterized protein</fullName>
    </submittedName>
</protein>
<keyword evidence="3" id="KW-1185">Reference proteome</keyword>
<reference evidence="2 3" key="1">
    <citation type="submission" date="2019-05" db="EMBL/GenBank/DDBJ databases">
        <title>Genome sequencing of F202Z8.</title>
        <authorList>
            <person name="Kwon Y.M."/>
        </authorList>
    </citation>
    <scope>NUCLEOTIDE SEQUENCE [LARGE SCALE GENOMIC DNA]</scope>
    <source>
        <strain evidence="2 3">F202Z8</strain>
    </source>
</reference>
<feature type="transmembrane region" description="Helical" evidence="1">
    <location>
        <begin position="9"/>
        <end position="26"/>
    </location>
</feature>
<keyword evidence="1" id="KW-0812">Transmembrane</keyword>